<dbReference type="RefSeq" id="WP_006166282.1">
    <property type="nucleotide sequence ID" value="NZ_AOIN01000035.1"/>
</dbReference>
<dbReference type="InterPro" id="IPR029063">
    <property type="entry name" value="SAM-dependent_MTases_sf"/>
</dbReference>
<dbReference type="InterPro" id="IPR006342">
    <property type="entry name" value="FkbM_mtfrase"/>
</dbReference>
<feature type="domain" description="Methyltransferase FkbM" evidence="1">
    <location>
        <begin position="117"/>
        <end position="264"/>
    </location>
</feature>
<dbReference type="GO" id="GO:0032259">
    <property type="term" value="P:methylation"/>
    <property type="evidence" value="ECO:0007669"/>
    <property type="project" value="UniProtKB-KW"/>
</dbReference>
<dbReference type="InterPro" id="IPR052514">
    <property type="entry name" value="SAM-dependent_MTase"/>
</dbReference>
<comment type="caution">
    <text evidence="2">The sequence shown here is derived from an EMBL/GenBank/DDBJ whole genome shotgun (WGS) entry which is preliminary data.</text>
</comment>
<keyword evidence="2" id="KW-0808">Transferase</keyword>
<dbReference type="PANTHER" id="PTHR34203">
    <property type="entry name" value="METHYLTRANSFERASE, FKBM FAMILY PROTEIN"/>
    <property type="match status" value="1"/>
</dbReference>
<protein>
    <submittedName>
        <fullName evidence="2">FkbM family methyltransferase</fullName>
    </submittedName>
</protein>
<dbReference type="Pfam" id="PF05050">
    <property type="entry name" value="Methyltransf_21"/>
    <property type="match status" value="1"/>
</dbReference>
<dbReference type="EMBL" id="AOIN01000035">
    <property type="protein sequence ID" value="ELZ02903.1"/>
    <property type="molecule type" value="Genomic_DNA"/>
</dbReference>
<dbReference type="PANTHER" id="PTHR34203:SF15">
    <property type="entry name" value="SLL1173 PROTEIN"/>
    <property type="match status" value="1"/>
</dbReference>
<keyword evidence="2" id="KW-0489">Methyltransferase</keyword>
<dbReference type="Proteomes" id="UP000011693">
    <property type="component" value="Unassembled WGS sequence"/>
</dbReference>
<dbReference type="CDD" id="cd02440">
    <property type="entry name" value="AdoMet_MTases"/>
    <property type="match status" value="1"/>
</dbReference>
<name>M0AY49_9EURY</name>
<sequence>MADTFSFSVAFVPALALAYIETRPAGTTRWLPFPPSMALGSHASPSVTTRAATIAREVAGRAYHRLARLNYDHRWVARTNRTPAGEFQCYELCNRHGSDAMLAELDAVCGPSAVIYDLGANVGIYTLALATAAPQREIVAVEPSPTTAARLRANVELNDVDEQVTVLEYGLGDEPAPTPSPFYRSSNPELSSFDRESATRWGARVHEVDSVPVMSLDDLVLTDSLPAPDAIKVDVEGMAPAVIRGARETLARHEPTVVLEYHEDGLSGNVPGETKGVLQDLSYGILPREGYWRCEPR</sequence>
<evidence type="ECO:0000313" key="2">
    <source>
        <dbReference type="EMBL" id="ELZ02903.1"/>
    </source>
</evidence>
<dbReference type="PATRIC" id="fig|1227492.4.peg.876"/>
<dbReference type="AlphaFoldDB" id="M0AY49"/>
<accession>M0AY49</accession>
<reference evidence="2 3" key="1">
    <citation type="journal article" date="2014" name="PLoS Genet.">
        <title>Phylogenetically driven sequencing of extremely halophilic archaea reveals strategies for static and dynamic osmo-response.</title>
        <authorList>
            <person name="Becker E.A."/>
            <person name="Seitzer P.M."/>
            <person name="Tritt A."/>
            <person name="Larsen D."/>
            <person name="Krusor M."/>
            <person name="Yao A.I."/>
            <person name="Wu D."/>
            <person name="Madern D."/>
            <person name="Eisen J.A."/>
            <person name="Darling A.E."/>
            <person name="Facciotti M.T."/>
        </authorList>
    </citation>
    <scope>NUCLEOTIDE SEQUENCE [LARGE SCALE GENOMIC DNA]</scope>
    <source>
        <strain evidence="2 3">JCM 10990</strain>
    </source>
</reference>
<dbReference type="GO" id="GO:0008168">
    <property type="term" value="F:methyltransferase activity"/>
    <property type="evidence" value="ECO:0007669"/>
    <property type="project" value="UniProtKB-KW"/>
</dbReference>
<keyword evidence="3" id="KW-1185">Reference proteome</keyword>
<dbReference type="SUPFAM" id="SSF53335">
    <property type="entry name" value="S-adenosyl-L-methionine-dependent methyltransferases"/>
    <property type="match status" value="1"/>
</dbReference>
<dbReference type="OrthoDB" id="275825at2157"/>
<organism evidence="2 3">
    <name type="scientific">Natrialba chahannaoensis JCM 10990</name>
    <dbReference type="NCBI Taxonomy" id="1227492"/>
    <lineage>
        <taxon>Archaea</taxon>
        <taxon>Methanobacteriati</taxon>
        <taxon>Methanobacteriota</taxon>
        <taxon>Stenosarchaea group</taxon>
        <taxon>Halobacteria</taxon>
        <taxon>Halobacteriales</taxon>
        <taxon>Natrialbaceae</taxon>
        <taxon>Natrialba</taxon>
    </lineage>
</organism>
<evidence type="ECO:0000313" key="3">
    <source>
        <dbReference type="Proteomes" id="UP000011693"/>
    </source>
</evidence>
<dbReference type="NCBIfam" id="TIGR01444">
    <property type="entry name" value="fkbM_fam"/>
    <property type="match status" value="1"/>
</dbReference>
<evidence type="ECO:0000259" key="1">
    <source>
        <dbReference type="Pfam" id="PF05050"/>
    </source>
</evidence>
<dbReference type="STRING" id="1227492.C482_04561"/>
<proteinExistence type="predicted"/>
<dbReference type="Gene3D" id="3.40.50.150">
    <property type="entry name" value="Vaccinia Virus protein VP39"/>
    <property type="match status" value="1"/>
</dbReference>
<gene>
    <name evidence="2" type="ORF">C482_04561</name>
</gene>